<reference evidence="1 2" key="1">
    <citation type="submission" date="2018-02" db="EMBL/GenBank/DDBJ databases">
        <title>Comparative genomes isolates from brazilian mangrove.</title>
        <authorList>
            <person name="Araujo J.E."/>
            <person name="Taketani R.G."/>
            <person name="Silva M.C.P."/>
            <person name="Loureco M.V."/>
            <person name="Andreote F.D."/>
        </authorList>
    </citation>
    <scope>NUCLEOTIDE SEQUENCE [LARGE SCALE GENOMIC DNA]</scope>
    <source>
        <strain evidence="1 2">NAP PRIS-MGV</strain>
    </source>
</reference>
<dbReference type="EMBL" id="PUIB01000028">
    <property type="protein sequence ID" value="PQO26983.1"/>
    <property type="molecule type" value="Genomic_DNA"/>
</dbReference>
<accession>A0A2S8F4A5</accession>
<comment type="caution">
    <text evidence="1">The sequence shown here is derived from an EMBL/GenBank/DDBJ whole genome shotgun (WGS) entry which is preliminary data.</text>
</comment>
<dbReference type="RefSeq" id="WP_146118840.1">
    <property type="nucleotide sequence ID" value="NZ_PUIB01000028.1"/>
</dbReference>
<dbReference type="PROSITE" id="PS51257">
    <property type="entry name" value="PROKAR_LIPOPROTEIN"/>
    <property type="match status" value="1"/>
</dbReference>
<dbReference type="Proteomes" id="UP000239388">
    <property type="component" value="Unassembled WGS sequence"/>
</dbReference>
<evidence type="ECO:0000313" key="1">
    <source>
        <dbReference type="EMBL" id="PQO26983.1"/>
    </source>
</evidence>
<evidence type="ECO:0000313" key="2">
    <source>
        <dbReference type="Proteomes" id="UP000239388"/>
    </source>
</evidence>
<name>A0A2S8F4A5_9BACT</name>
<dbReference type="AlphaFoldDB" id="A0A2S8F4A5"/>
<protein>
    <submittedName>
        <fullName evidence="1">Uncharacterized protein</fullName>
    </submittedName>
</protein>
<sequence length="165" mass="18914">MKFHIRLRTLMVVVALIALGCGWYAAHAYQRQKEVTAIRRIQDAGYQVHIQESFSKTQVTKIFQPGVRVWLKDETPSFLRFHANTEQWDAFQRVSSIYIQGGFDPNLVESIGEFARLETLEFAPWAISPGGPSSEVDVCMQRFRQFAERHPGLTLRLPPAYSEAQ</sequence>
<dbReference type="OrthoDB" id="9999972at2"/>
<gene>
    <name evidence="1" type="ORF">C5Y98_27380</name>
</gene>
<proteinExistence type="predicted"/>
<organism evidence="1 2">
    <name type="scientific">Blastopirellula marina</name>
    <dbReference type="NCBI Taxonomy" id="124"/>
    <lineage>
        <taxon>Bacteria</taxon>
        <taxon>Pseudomonadati</taxon>
        <taxon>Planctomycetota</taxon>
        <taxon>Planctomycetia</taxon>
        <taxon>Pirellulales</taxon>
        <taxon>Pirellulaceae</taxon>
        <taxon>Blastopirellula</taxon>
    </lineage>
</organism>